<evidence type="ECO:0000256" key="1">
    <source>
        <dbReference type="SAM" id="MobiDB-lite"/>
    </source>
</evidence>
<evidence type="ECO:0000313" key="4">
    <source>
        <dbReference type="EMBL" id="MBO1268232.1"/>
    </source>
</evidence>
<dbReference type="AlphaFoldDB" id="A0A939HC83"/>
<keyword evidence="5" id="KW-1185">Reference proteome</keyword>
<dbReference type="SUPFAM" id="SSF55486">
    <property type="entry name" value="Metalloproteases ('zincins'), catalytic domain"/>
    <property type="match status" value="2"/>
</dbReference>
<dbReference type="Proteomes" id="UP000664164">
    <property type="component" value="Unassembled WGS sequence"/>
</dbReference>
<dbReference type="InterPro" id="IPR024079">
    <property type="entry name" value="MetalloPept_cat_dom_sf"/>
</dbReference>
<feature type="domain" description="SLH" evidence="3">
    <location>
        <begin position="417"/>
        <end position="478"/>
    </location>
</feature>
<gene>
    <name evidence="4" type="ORF">J1902_09635</name>
</gene>
<comment type="caution">
    <text evidence="4">The sequence shown here is derived from an EMBL/GenBank/DDBJ whole genome shotgun (WGS) entry which is preliminary data.</text>
</comment>
<proteinExistence type="predicted"/>
<dbReference type="InterPro" id="IPR051465">
    <property type="entry name" value="Cell_Envelope_Struct_Comp"/>
</dbReference>
<dbReference type="Pfam" id="PF00395">
    <property type="entry name" value="SLH"/>
    <property type="match status" value="3"/>
</dbReference>
<dbReference type="RefSeq" id="WP_207616030.1">
    <property type="nucleotide sequence ID" value="NZ_JAFNLL010000018.1"/>
</dbReference>
<feature type="signal peptide" evidence="2">
    <location>
        <begin position="1"/>
        <end position="31"/>
    </location>
</feature>
<feature type="domain" description="SLH" evidence="3">
    <location>
        <begin position="548"/>
        <end position="611"/>
    </location>
</feature>
<feature type="domain" description="SLH" evidence="3">
    <location>
        <begin position="479"/>
        <end position="542"/>
    </location>
</feature>
<dbReference type="Gene3D" id="3.40.390.10">
    <property type="entry name" value="Collagenase (Catalytic Domain)"/>
    <property type="match status" value="1"/>
</dbReference>
<dbReference type="EMBL" id="JAFNLL010000018">
    <property type="protein sequence ID" value="MBO1268232.1"/>
    <property type="molecule type" value="Genomic_DNA"/>
</dbReference>
<feature type="chain" id="PRO_5037970546" evidence="2">
    <location>
        <begin position="32"/>
        <end position="613"/>
    </location>
</feature>
<name>A0A939HC83_9MICC</name>
<protein>
    <submittedName>
        <fullName evidence="4">S-layer homology domain-containing protein</fullName>
    </submittedName>
</protein>
<evidence type="ECO:0000313" key="5">
    <source>
        <dbReference type="Proteomes" id="UP000664164"/>
    </source>
</evidence>
<feature type="compositionally biased region" description="Pro residues" evidence="1">
    <location>
        <begin position="30"/>
        <end position="43"/>
    </location>
</feature>
<dbReference type="PANTHER" id="PTHR43308">
    <property type="entry name" value="OUTER MEMBRANE PROTEIN ALPHA-RELATED"/>
    <property type="match status" value="1"/>
</dbReference>
<dbReference type="GO" id="GO:0008237">
    <property type="term" value="F:metallopeptidase activity"/>
    <property type="evidence" value="ECO:0007669"/>
    <property type="project" value="InterPro"/>
</dbReference>
<evidence type="ECO:0000259" key="3">
    <source>
        <dbReference type="PROSITE" id="PS51272"/>
    </source>
</evidence>
<accession>A0A939HC83</accession>
<keyword evidence="2" id="KW-0732">Signal</keyword>
<organism evidence="4 5">
    <name type="scientific">Arthrobacter cavernae</name>
    <dbReference type="NCBI Taxonomy" id="2817681"/>
    <lineage>
        <taxon>Bacteria</taxon>
        <taxon>Bacillati</taxon>
        <taxon>Actinomycetota</taxon>
        <taxon>Actinomycetes</taxon>
        <taxon>Micrococcales</taxon>
        <taxon>Micrococcaceae</taxon>
        <taxon>Arthrobacter</taxon>
    </lineage>
</organism>
<feature type="region of interest" description="Disordered" evidence="1">
    <location>
        <begin position="30"/>
        <end position="53"/>
    </location>
</feature>
<reference evidence="4" key="1">
    <citation type="submission" date="2021-03" db="EMBL/GenBank/DDBJ databases">
        <title>A new species, PO-11, isolated from a karst cave deposit.</title>
        <authorList>
            <person name="Zhaoxiaoyong W."/>
        </authorList>
    </citation>
    <scope>NUCLEOTIDE SEQUENCE</scope>
    <source>
        <strain evidence="4">PO-11</strain>
    </source>
</reference>
<dbReference type="InterPro" id="IPR001119">
    <property type="entry name" value="SLH_dom"/>
</dbReference>
<sequence>MQLLTRTAAVVTALLLSTAALTTISAPPAAAVPPPSPGAPPVEAPEGTPHSVHTFEPEALRGIQDAEGPQGAASSLARAGDIKVTLVTVKLADRTAEQTASIDLAAARAGITAASEYWKKMSNNRLSMSVDETRTTTGFSSTATSGQSYFEIMDTVTREATERLGWVAGPYKALVVFIPVSQLSYGALGAGWSGGNQGGRMLMPVPSNFTKNVVAHEFGHILGLMHADSLQCLSGASDVGPGTNGGFADTSCTIREYGDTMDLMGAAQYRLPAISSSLWYLGGFGRGDEILNVGVASGRKSYTLKAWAGDEANRAVKFTDPKSGEAYYLELRLPVGYDAGLAVGGNQGVKIVQNGGASYASSLILMPSTRPFTGYYAENHAWQAGSTFTTHAGTKVHIDYVSYAAGSPDGTAGVTVDAGSPFTDISGSGFQDDILWMYDKDLSNGWPDGSYRPFEPISREATAAFMFRLAAPAAYTAPAISPFKDVPTGHPFYREIAWMESRGLANGWDDGTFRPYESISREAMAAFLYRYSGGYCRVPASAGFQEPLASPFKDVPAGGGFYKEISWTSHAGVSTGWSDGTYRPVDPITREAMAAFIHRLDTFQGANGGCLPV</sequence>
<dbReference type="PROSITE" id="PS51272">
    <property type="entry name" value="SLH"/>
    <property type="match status" value="3"/>
</dbReference>
<evidence type="ECO:0000256" key="2">
    <source>
        <dbReference type="SAM" id="SignalP"/>
    </source>
</evidence>